<keyword evidence="3" id="KW-0173">Coenzyme A biosynthesis</keyword>
<dbReference type="AlphaFoldDB" id="A0A921KL12"/>
<dbReference type="CDD" id="cd02022">
    <property type="entry name" value="DPCK"/>
    <property type="match status" value="1"/>
</dbReference>
<reference evidence="5" key="2">
    <citation type="submission" date="2021-09" db="EMBL/GenBank/DDBJ databases">
        <authorList>
            <person name="Gilroy R."/>
        </authorList>
    </citation>
    <scope>NUCLEOTIDE SEQUENCE</scope>
    <source>
        <strain evidence="5">CHK124-7917</strain>
    </source>
</reference>
<dbReference type="EMBL" id="DYWQ01000053">
    <property type="protein sequence ID" value="HJF44829.1"/>
    <property type="molecule type" value="Genomic_DNA"/>
</dbReference>
<dbReference type="EC" id="2.7.1.24" evidence="3 4"/>
<comment type="function">
    <text evidence="3">Catalyzes the phosphorylation of the 3'-hydroxyl group of dephosphocoenzyme A to form coenzyme A.</text>
</comment>
<keyword evidence="3" id="KW-0963">Cytoplasm</keyword>
<protein>
    <recommendedName>
        <fullName evidence="3 4">Dephospho-CoA kinase</fullName>
        <ecNumber evidence="3 4">2.7.1.24</ecNumber>
    </recommendedName>
    <alternativeName>
        <fullName evidence="3">Dephosphocoenzyme A kinase</fullName>
    </alternativeName>
</protein>
<comment type="catalytic activity">
    <reaction evidence="3">
        <text>3'-dephospho-CoA + ATP = ADP + CoA + H(+)</text>
        <dbReference type="Rhea" id="RHEA:18245"/>
        <dbReference type="ChEBI" id="CHEBI:15378"/>
        <dbReference type="ChEBI" id="CHEBI:30616"/>
        <dbReference type="ChEBI" id="CHEBI:57287"/>
        <dbReference type="ChEBI" id="CHEBI:57328"/>
        <dbReference type="ChEBI" id="CHEBI:456216"/>
        <dbReference type="EC" id="2.7.1.24"/>
    </reaction>
</comment>
<comment type="similarity">
    <text evidence="3">Belongs to the CoaE family.</text>
</comment>
<keyword evidence="1 3" id="KW-0547">Nucleotide-binding</keyword>
<reference evidence="5" key="1">
    <citation type="journal article" date="2021" name="PeerJ">
        <title>Extensive microbial diversity within the chicken gut microbiome revealed by metagenomics and culture.</title>
        <authorList>
            <person name="Gilroy R."/>
            <person name="Ravi A."/>
            <person name="Getino M."/>
            <person name="Pursley I."/>
            <person name="Horton D.L."/>
            <person name="Alikhan N.F."/>
            <person name="Baker D."/>
            <person name="Gharbi K."/>
            <person name="Hall N."/>
            <person name="Watson M."/>
            <person name="Adriaenssens E.M."/>
            <person name="Foster-Nyarko E."/>
            <person name="Jarju S."/>
            <person name="Secka A."/>
            <person name="Antonio M."/>
            <person name="Oren A."/>
            <person name="Chaudhuri R.R."/>
            <person name="La Ragione R."/>
            <person name="Hildebrand F."/>
            <person name="Pallen M.J."/>
        </authorList>
    </citation>
    <scope>NUCLEOTIDE SEQUENCE</scope>
    <source>
        <strain evidence="5">CHK124-7917</strain>
    </source>
</reference>
<proteinExistence type="inferred from homology"/>
<dbReference type="InterPro" id="IPR027417">
    <property type="entry name" value="P-loop_NTPase"/>
</dbReference>
<evidence type="ECO:0000256" key="3">
    <source>
        <dbReference type="HAMAP-Rule" id="MF_00376"/>
    </source>
</evidence>
<dbReference type="PANTHER" id="PTHR10695">
    <property type="entry name" value="DEPHOSPHO-COA KINASE-RELATED"/>
    <property type="match status" value="1"/>
</dbReference>
<keyword evidence="3 5" id="KW-0418">Kinase</keyword>
<gene>
    <name evidence="3 5" type="primary">coaE</name>
    <name evidence="5" type="ORF">K8U72_03485</name>
</gene>
<dbReference type="GO" id="GO:0004140">
    <property type="term" value="F:dephospho-CoA kinase activity"/>
    <property type="evidence" value="ECO:0007669"/>
    <property type="project" value="UniProtKB-UniRule"/>
</dbReference>
<comment type="pathway">
    <text evidence="3">Cofactor biosynthesis; coenzyme A biosynthesis; CoA from (R)-pantothenate: step 5/5.</text>
</comment>
<dbReference type="Proteomes" id="UP000697330">
    <property type="component" value="Unassembled WGS sequence"/>
</dbReference>
<dbReference type="PANTHER" id="PTHR10695:SF46">
    <property type="entry name" value="BIFUNCTIONAL COENZYME A SYNTHASE-RELATED"/>
    <property type="match status" value="1"/>
</dbReference>
<dbReference type="RefSeq" id="WP_274958781.1">
    <property type="nucleotide sequence ID" value="NZ_DYWQ01000053.1"/>
</dbReference>
<dbReference type="HAMAP" id="MF_00376">
    <property type="entry name" value="Dephospho_CoA_kinase"/>
    <property type="match status" value="1"/>
</dbReference>
<comment type="caution">
    <text evidence="5">The sequence shown here is derived from an EMBL/GenBank/DDBJ whole genome shotgun (WGS) entry which is preliminary data.</text>
</comment>
<evidence type="ECO:0000256" key="4">
    <source>
        <dbReference type="NCBIfam" id="TIGR00152"/>
    </source>
</evidence>
<sequence length="229" mass="25685">MHVIYLAGGIASGKSTIARTMRECGATLIDLDELSREALAPGSRILPDICREFGDDVVRPDGTVNRRLLASRAFASMERSVTLEEIELPLIDELLRARVAELRAEEDAARAEAEKNGDPAPAERVVVVEVPLLDRMRGSFDLADEIVCVVCPLNARRFRAIQRGMDRGDFERRRDQQPSEAYLRAHSSHVFNNIRTADVMAQEVRDWWKGREEAGWVPVSKGARHEARP</sequence>
<organism evidence="5 6">
    <name type="scientific">Thermophilibacter provencensis</name>
    <dbReference type="NCBI Taxonomy" id="1852386"/>
    <lineage>
        <taxon>Bacteria</taxon>
        <taxon>Bacillati</taxon>
        <taxon>Actinomycetota</taxon>
        <taxon>Coriobacteriia</taxon>
        <taxon>Coriobacteriales</taxon>
        <taxon>Atopobiaceae</taxon>
        <taxon>Thermophilibacter</taxon>
    </lineage>
</organism>
<keyword evidence="2 3" id="KW-0067">ATP-binding</keyword>
<keyword evidence="3 5" id="KW-0808">Transferase</keyword>
<dbReference type="GO" id="GO:0005524">
    <property type="term" value="F:ATP binding"/>
    <property type="evidence" value="ECO:0007669"/>
    <property type="project" value="UniProtKB-UniRule"/>
</dbReference>
<dbReference type="NCBIfam" id="TIGR00152">
    <property type="entry name" value="dephospho-CoA kinase"/>
    <property type="match status" value="1"/>
</dbReference>
<evidence type="ECO:0000313" key="6">
    <source>
        <dbReference type="Proteomes" id="UP000697330"/>
    </source>
</evidence>
<accession>A0A921KL12</accession>
<dbReference type="PROSITE" id="PS51219">
    <property type="entry name" value="DPCK"/>
    <property type="match status" value="1"/>
</dbReference>
<evidence type="ECO:0000256" key="1">
    <source>
        <dbReference type="ARBA" id="ARBA00022741"/>
    </source>
</evidence>
<feature type="binding site" evidence="3">
    <location>
        <begin position="11"/>
        <end position="16"/>
    </location>
    <ligand>
        <name>ATP</name>
        <dbReference type="ChEBI" id="CHEBI:30616"/>
    </ligand>
</feature>
<dbReference type="GO" id="GO:0015937">
    <property type="term" value="P:coenzyme A biosynthetic process"/>
    <property type="evidence" value="ECO:0007669"/>
    <property type="project" value="UniProtKB-UniRule"/>
</dbReference>
<dbReference type="Gene3D" id="3.40.50.300">
    <property type="entry name" value="P-loop containing nucleotide triphosphate hydrolases"/>
    <property type="match status" value="1"/>
</dbReference>
<dbReference type="InterPro" id="IPR001977">
    <property type="entry name" value="Depp_CoAkinase"/>
</dbReference>
<comment type="subcellular location">
    <subcellularLocation>
        <location evidence="3">Cytoplasm</location>
    </subcellularLocation>
</comment>
<dbReference type="SUPFAM" id="SSF52540">
    <property type="entry name" value="P-loop containing nucleoside triphosphate hydrolases"/>
    <property type="match status" value="1"/>
</dbReference>
<dbReference type="Pfam" id="PF01121">
    <property type="entry name" value="CoaE"/>
    <property type="match status" value="1"/>
</dbReference>
<evidence type="ECO:0000313" key="5">
    <source>
        <dbReference type="EMBL" id="HJF44829.1"/>
    </source>
</evidence>
<name>A0A921KL12_9ACTN</name>
<dbReference type="GO" id="GO:0005737">
    <property type="term" value="C:cytoplasm"/>
    <property type="evidence" value="ECO:0007669"/>
    <property type="project" value="UniProtKB-SubCell"/>
</dbReference>
<evidence type="ECO:0000256" key="2">
    <source>
        <dbReference type="ARBA" id="ARBA00022840"/>
    </source>
</evidence>